<name>A0A9P1BTR3_9DINO</name>
<dbReference type="EMBL" id="CAMXCT020000468">
    <property type="protein sequence ID" value="CAL1132603.1"/>
    <property type="molecule type" value="Genomic_DNA"/>
</dbReference>
<sequence>MARTFKWAKDAYESYEHSYGVMAMTDSLVDRLCNENKTLRGEVNEMKNQIAELQRGAESEAATFDPTVPVSEAPGELTRIHDTLRQELNSFLARENWEEAAEIQRCIMMVLDSLNIGQPLERGARIRLYQQLGDRLEHVADRQRVSNEALIAERFQRYANELRENAFAE</sequence>
<evidence type="ECO:0000313" key="3">
    <source>
        <dbReference type="EMBL" id="CAL4766540.1"/>
    </source>
</evidence>
<dbReference type="Proteomes" id="UP001152797">
    <property type="component" value="Unassembled WGS sequence"/>
</dbReference>
<reference evidence="2" key="1">
    <citation type="submission" date="2022-10" db="EMBL/GenBank/DDBJ databases">
        <authorList>
            <person name="Chen Y."/>
            <person name="Dougan E. K."/>
            <person name="Chan C."/>
            <person name="Rhodes N."/>
            <person name="Thang M."/>
        </authorList>
    </citation>
    <scope>NUCLEOTIDE SEQUENCE</scope>
</reference>
<dbReference type="EMBL" id="CAMXCT010000468">
    <property type="protein sequence ID" value="CAI3979228.1"/>
    <property type="molecule type" value="Genomic_DNA"/>
</dbReference>
<organism evidence="2">
    <name type="scientific">Cladocopium goreaui</name>
    <dbReference type="NCBI Taxonomy" id="2562237"/>
    <lineage>
        <taxon>Eukaryota</taxon>
        <taxon>Sar</taxon>
        <taxon>Alveolata</taxon>
        <taxon>Dinophyceae</taxon>
        <taxon>Suessiales</taxon>
        <taxon>Symbiodiniaceae</taxon>
        <taxon>Cladocopium</taxon>
    </lineage>
</organism>
<dbReference type="EMBL" id="CAMXCT030000468">
    <property type="protein sequence ID" value="CAL4766540.1"/>
    <property type="molecule type" value="Genomic_DNA"/>
</dbReference>
<keyword evidence="1" id="KW-0175">Coiled coil</keyword>
<gene>
    <name evidence="2" type="ORF">C1SCF055_LOCUS7197</name>
</gene>
<feature type="coiled-coil region" evidence="1">
    <location>
        <begin position="29"/>
        <end position="63"/>
    </location>
</feature>
<evidence type="ECO:0000256" key="1">
    <source>
        <dbReference type="SAM" id="Coils"/>
    </source>
</evidence>
<keyword evidence="4" id="KW-1185">Reference proteome</keyword>
<dbReference type="AlphaFoldDB" id="A0A9P1BTR3"/>
<evidence type="ECO:0000313" key="4">
    <source>
        <dbReference type="Proteomes" id="UP001152797"/>
    </source>
</evidence>
<protein>
    <submittedName>
        <fullName evidence="2">Uncharacterized protein</fullName>
    </submittedName>
</protein>
<reference evidence="3 4" key="2">
    <citation type="submission" date="2024-05" db="EMBL/GenBank/DDBJ databases">
        <authorList>
            <person name="Chen Y."/>
            <person name="Shah S."/>
            <person name="Dougan E. K."/>
            <person name="Thang M."/>
            <person name="Chan C."/>
        </authorList>
    </citation>
    <scope>NUCLEOTIDE SEQUENCE [LARGE SCALE GENOMIC DNA]</scope>
</reference>
<proteinExistence type="predicted"/>
<evidence type="ECO:0000313" key="2">
    <source>
        <dbReference type="EMBL" id="CAI3979228.1"/>
    </source>
</evidence>
<comment type="caution">
    <text evidence="2">The sequence shown here is derived from an EMBL/GenBank/DDBJ whole genome shotgun (WGS) entry which is preliminary data.</text>
</comment>
<accession>A0A9P1BTR3</accession>